<dbReference type="GO" id="GO:0003677">
    <property type="term" value="F:DNA binding"/>
    <property type="evidence" value="ECO:0007669"/>
    <property type="project" value="InterPro"/>
</dbReference>
<dbReference type="RefSeq" id="WP_204800216.1">
    <property type="nucleotide sequence ID" value="NZ_CAJNAP010000034.1"/>
</dbReference>
<evidence type="ECO:0000313" key="2">
    <source>
        <dbReference type="EMBL" id="CAE6512647.1"/>
    </source>
</evidence>
<dbReference type="SMART" id="SM01321">
    <property type="entry name" value="Y1_Tnp"/>
    <property type="match status" value="1"/>
</dbReference>
<organism evidence="2 3">
    <name type="scientific">Nitrosomonas nitrosa</name>
    <dbReference type="NCBI Taxonomy" id="52442"/>
    <lineage>
        <taxon>Bacteria</taxon>
        <taxon>Pseudomonadati</taxon>
        <taxon>Pseudomonadota</taxon>
        <taxon>Betaproteobacteria</taxon>
        <taxon>Nitrosomonadales</taxon>
        <taxon>Nitrosomonadaceae</taxon>
        <taxon>Nitrosomonas</taxon>
    </lineage>
</organism>
<evidence type="ECO:0000259" key="1">
    <source>
        <dbReference type="SMART" id="SM01321"/>
    </source>
</evidence>
<dbReference type="Pfam" id="PF01797">
    <property type="entry name" value="Y1_Tnp"/>
    <property type="match status" value="1"/>
</dbReference>
<feature type="domain" description="Transposase IS200-like" evidence="1">
    <location>
        <begin position="9"/>
        <end position="123"/>
    </location>
</feature>
<dbReference type="EMBL" id="CAJNAP010000034">
    <property type="protein sequence ID" value="CAE6512647.1"/>
    <property type="molecule type" value="Genomic_DNA"/>
</dbReference>
<dbReference type="SUPFAM" id="SSF143422">
    <property type="entry name" value="Transposase IS200-like"/>
    <property type="match status" value="1"/>
</dbReference>
<dbReference type="InterPro" id="IPR002686">
    <property type="entry name" value="Transposase_17"/>
</dbReference>
<reference evidence="2" key="1">
    <citation type="submission" date="2021-02" db="EMBL/GenBank/DDBJ databases">
        <authorList>
            <person name="Han P."/>
        </authorList>
    </citation>
    <scope>NUCLEOTIDE SEQUENCE</scope>
    <source>
        <strain evidence="2">Nitrosomonas nitrosa 18-3D</strain>
    </source>
</reference>
<evidence type="ECO:0000313" key="3">
    <source>
        <dbReference type="Proteomes" id="UP000601736"/>
    </source>
</evidence>
<protein>
    <recommendedName>
        <fullName evidence="1">Transposase IS200-like domain-containing protein</fullName>
    </recommendedName>
</protein>
<dbReference type="GO" id="GO:0004803">
    <property type="term" value="F:transposase activity"/>
    <property type="evidence" value="ECO:0007669"/>
    <property type="project" value="InterPro"/>
</dbReference>
<comment type="caution">
    <text evidence="2">The sequence shown here is derived from an EMBL/GenBank/DDBJ whole genome shotgun (WGS) entry which is preliminary data.</text>
</comment>
<gene>
    <name evidence="2" type="ORF">NMYAN_40150</name>
</gene>
<sequence length="282" mass="32902">MSRPLRLEFPNALYHVTSRGDRRENIYEDDDDRLKFLEILGMVVTDYNWLCHGYCLMDNHYHLIIETLEGNLSKGMRQLNGVYTQASNRRHGRSGHLFQGRYKAILVDKDRYSLELSRYVVLNPLRVKGLIDRLEDWPWSSYLAMVGDASKPEWLTTDWILSLFGKRKKIAMKRYRQFVLDGVQHQPEIWSNLKGQIYLGDEAFVAELQKRIGKEKGNINIPRQQKRPIAKPLVEIAAQYKDRNEAIIAAYKTGAYSQREIGVFYQLHPTTIGTIVRKLKNS</sequence>
<accession>A0A8H9DB52</accession>
<dbReference type="PANTHER" id="PTHR34322:SF2">
    <property type="entry name" value="TRANSPOSASE IS200-LIKE DOMAIN-CONTAINING PROTEIN"/>
    <property type="match status" value="1"/>
</dbReference>
<dbReference type="GO" id="GO:0006313">
    <property type="term" value="P:DNA transposition"/>
    <property type="evidence" value="ECO:0007669"/>
    <property type="project" value="InterPro"/>
</dbReference>
<dbReference type="Proteomes" id="UP000601736">
    <property type="component" value="Unassembled WGS sequence"/>
</dbReference>
<dbReference type="Gene3D" id="3.30.70.1290">
    <property type="entry name" value="Transposase IS200-like"/>
    <property type="match status" value="1"/>
</dbReference>
<dbReference type="AlphaFoldDB" id="A0A8H9DB52"/>
<proteinExistence type="predicted"/>
<name>A0A8H9DB52_9PROT</name>
<dbReference type="InterPro" id="IPR036515">
    <property type="entry name" value="Transposase_17_sf"/>
</dbReference>
<dbReference type="PANTHER" id="PTHR34322">
    <property type="entry name" value="TRANSPOSASE, Y1_TNP DOMAIN-CONTAINING"/>
    <property type="match status" value="1"/>
</dbReference>